<proteinExistence type="predicted"/>
<reference evidence="1 2" key="2">
    <citation type="submission" date="2018-03" db="EMBL/GenBank/DDBJ databases">
        <authorList>
            <person name="Keele B.F."/>
        </authorList>
    </citation>
    <scope>NUCLEOTIDE SEQUENCE [LARGE SCALE GENOMIC DNA]</scope>
    <source>
        <strain evidence="1 2">CCALA 016</strain>
    </source>
</reference>
<dbReference type="SUPFAM" id="SSF46785">
    <property type="entry name" value="Winged helix' DNA-binding domain"/>
    <property type="match status" value="1"/>
</dbReference>
<evidence type="ECO:0000313" key="2">
    <source>
        <dbReference type="Proteomes" id="UP000239001"/>
    </source>
</evidence>
<dbReference type="Gene3D" id="2.60.120.10">
    <property type="entry name" value="Jelly Rolls"/>
    <property type="match status" value="1"/>
</dbReference>
<dbReference type="AlphaFoldDB" id="A0A2T1LU52"/>
<dbReference type="RefSeq" id="WP_106458264.1">
    <property type="nucleotide sequence ID" value="NZ_PXOH01000023.1"/>
</dbReference>
<name>A0A2T1LU52_9CHRO</name>
<dbReference type="InterPro" id="IPR036390">
    <property type="entry name" value="WH_DNA-bd_sf"/>
</dbReference>
<evidence type="ECO:0000313" key="1">
    <source>
        <dbReference type="EMBL" id="PSF34994.1"/>
    </source>
</evidence>
<dbReference type="EMBL" id="PXOH01000023">
    <property type="protein sequence ID" value="PSF34994.1"/>
    <property type="molecule type" value="Genomic_DNA"/>
</dbReference>
<organism evidence="1 2">
    <name type="scientific">Aphanothece hegewaldii CCALA 016</name>
    <dbReference type="NCBI Taxonomy" id="2107694"/>
    <lineage>
        <taxon>Bacteria</taxon>
        <taxon>Bacillati</taxon>
        <taxon>Cyanobacteriota</taxon>
        <taxon>Cyanophyceae</taxon>
        <taxon>Oscillatoriophycideae</taxon>
        <taxon>Chroococcales</taxon>
        <taxon>Aphanothecaceae</taxon>
        <taxon>Aphanothece</taxon>
    </lineage>
</organism>
<dbReference type="Proteomes" id="UP000239001">
    <property type="component" value="Unassembled WGS sequence"/>
</dbReference>
<dbReference type="OrthoDB" id="528623at2"/>
<gene>
    <name evidence="1" type="ORF">C7H19_17760</name>
</gene>
<keyword evidence="2" id="KW-1185">Reference proteome</keyword>
<comment type="caution">
    <text evidence="1">The sequence shown here is derived from an EMBL/GenBank/DDBJ whole genome shotgun (WGS) entry which is preliminary data.</text>
</comment>
<sequence>MAKASKKQKLSPVEQLTQHSFLFRGLDSGWLSGYLPPETLKIETLFSNRPVYTAFLPDENLDVLYVILDEGLVIVRSTPLDRIIAIAYPGGCFGMSSLPFSYGLASRAFPCLVESYKTTHVIKVPLVAIEQIYSSSEVFQERYRLLFELEQKFHYHLLNCSTYPPQAVATLLRALIYQERELGNQPNESNIYTFDLPVDVIARACQLNQRTVEQVLKGMQQVGLIESNKSNDSSTDLVQVIDPDRLKEVYSSTRDKVSWWPLR</sequence>
<accession>A0A2T1LU52</accession>
<protein>
    <submittedName>
        <fullName evidence="1">cAMP-binding protein</fullName>
    </submittedName>
</protein>
<reference evidence="1 2" key="1">
    <citation type="submission" date="2018-03" db="EMBL/GenBank/DDBJ databases">
        <title>The ancient ancestry and fast evolution of plastids.</title>
        <authorList>
            <person name="Moore K.R."/>
            <person name="Magnabosco C."/>
            <person name="Momper L."/>
            <person name="Gold D.A."/>
            <person name="Bosak T."/>
            <person name="Fournier G.P."/>
        </authorList>
    </citation>
    <scope>NUCLEOTIDE SEQUENCE [LARGE SCALE GENOMIC DNA]</scope>
    <source>
        <strain evidence="1 2">CCALA 016</strain>
    </source>
</reference>
<dbReference type="InterPro" id="IPR014710">
    <property type="entry name" value="RmlC-like_jellyroll"/>
</dbReference>